<protein>
    <recommendedName>
        <fullName evidence="4">FlxA-like protein</fullName>
    </recommendedName>
</protein>
<sequence>MNIASTLLSADKTLSPLGGTLKTGAQDAAQGASGTATAQGDTVSLSEAGKQEAAKLTTKAGKSDKTSVESQIESLKDQIEKLKEQMDKIKNGDLPEKQKQQQIMMLQNQMIQLNDQLAKLQQQANGGVTGGTSAQGFASSLT</sequence>
<dbReference type="Proteomes" id="UP000494245">
    <property type="component" value="Unassembled WGS sequence"/>
</dbReference>
<keyword evidence="3" id="KW-1185">Reference proteome</keyword>
<evidence type="ECO:0000256" key="1">
    <source>
        <dbReference type="SAM" id="Coils"/>
    </source>
</evidence>
<accession>A0A6V8LI45</accession>
<dbReference type="EMBL" id="BLTE01000001">
    <property type="protein sequence ID" value="GFK92402.1"/>
    <property type="molecule type" value="Genomic_DNA"/>
</dbReference>
<dbReference type="AlphaFoldDB" id="A0A6V8LI45"/>
<gene>
    <name evidence="2" type="ORF">NNJEOMEG_00227</name>
</gene>
<evidence type="ECO:0008006" key="4">
    <source>
        <dbReference type="Google" id="ProtNLM"/>
    </source>
</evidence>
<dbReference type="RefSeq" id="WP_173080476.1">
    <property type="nucleotide sequence ID" value="NZ_BLTE01000001.1"/>
</dbReference>
<feature type="coiled-coil region" evidence="1">
    <location>
        <begin position="65"/>
        <end position="123"/>
    </location>
</feature>
<keyword evidence="1" id="KW-0175">Coiled coil</keyword>
<name>A0A6V8LI45_9BACT</name>
<organism evidence="2 3">
    <name type="scientific">Fundidesulfovibrio magnetotacticus</name>
    <dbReference type="NCBI Taxonomy" id="2730080"/>
    <lineage>
        <taxon>Bacteria</taxon>
        <taxon>Pseudomonadati</taxon>
        <taxon>Thermodesulfobacteriota</taxon>
        <taxon>Desulfovibrionia</taxon>
        <taxon>Desulfovibrionales</taxon>
        <taxon>Desulfovibrionaceae</taxon>
        <taxon>Fundidesulfovibrio</taxon>
    </lineage>
</organism>
<comment type="caution">
    <text evidence="2">The sequence shown here is derived from an EMBL/GenBank/DDBJ whole genome shotgun (WGS) entry which is preliminary data.</text>
</comment>
<dbReference type="InterPro" id="IPR025577">
    <property type="entry name" value="FlxA"/>
</dbReference>
<dbReference type="Gene3D" id="1.20.5.1700">
    <property type="match status" value="1"/>
</dbReference>
<proteinExistence type="predicted"/>
<reference evidence="2 3" key="1">
    <citation type="submission" date="2020-04" db="EMBL/GenBank/DDBJ databases">
        <authorList>
            <consortium name="Desulfovibrio sp. FSS-1 genome sequencing consortium"/>
            <person name="Shimoshige H."/>
            <person name="Kobayashi H."/>
            <person name="Maekawa T."/>
        </authorList>
    </citation>
    <scope>NUCLEOTIDE SEQUENCE [LARGE SCALE GENOMIC DNA]</scope>
    <source>
        <strain evidence="2 3">SIID29052-01</strain>
    </source>
</reference>
<reference evidence="2 3" key="2">
    <citation type="submission" date="2020-05" db="EMBL/GenBank/DDBJ databases">
        <title>Draft genome sequence of Desulfovibrio sp. strainFSS-1.</title>
        <authorList>
            <person name="Shimoshige H."/>
            <person name="Kobayashi H."/>
            <person name="Maekawa T."/>
        </authorList>
    </citation>
    <scope>NUCLEOTIDE SEQUENCE [LARGE SCALE GENOMIC DNA]</scope>
    <source>
        <strain evidence="2 3">SIID29052-01</strain>
    </source>
</reference>
<dbReference type="Pfam" id="PF14282">
    <property type="entry name" value="FlxA"/>
    <property type="match status" value="1"/>
</dbReference>
<evidence type="ECO:0000313" key="3">
    <source>
        <dbReference type="Proteomes" id="UP000494245"/>
    </source>
</evidence>
<evidence type="ECO:0000313" key="2">
    <source>
        <dbReference type="EMBL" id="GFK92402.1"/>
    </source>
</evidence>